<organism evidence="2 3">
    <name type="scientific">Phytophthora fragariae</name>
    <dbReference type="NCBI Taxonomy" id="53985"/>
    <lineage>
        <taxon>Eukaryota</taxon>
        <taxon>Sar</taxon>
        <taxon>Stramenopiles</taxon>
        <taxon>Oomycota</taxon>
        <taxon>Peronosporomycetes</taxon>
        <taxon>Peronosporales</taxon>
        <taxon>Peronosporaceae</taxon>
        <taxon>Phytophthora</taxon>
    </lineage>
</organism>
<proteinExistence type="predicted"/>
<evidence type="ECO:0000313" key="2">
    <source>
        <dbReference type="EMBL" id="KAE9086392.1"/>
    </source>
</evidence>
<dbReference type="InterPro" id="IPR029058">
    <property type="entry name" value="AB_hydrolase_fold"/>
</dbReference>
<sequence length="64" mass="6728">MKFFLSCTTLVSAFMLLFSTTRVNAECCDVHIVFARGSGELPGLGICGGPLVKGITSNLEGMSV</sequence>
<keyword evidence="1" id="KW-0732">Signal</keyword>
<accession>A0A6G0KG49</accession>
<evidence type="ECO:0000256" key="1">
    <source>
        <dbReference type="SAM" id="SignalP"/>
    </source>
</evidence>
<reference evidence="2 3" key="1">
    <citation type="submission" date="2018-09" db="EMBL/GenBank/DDBJ databases">
        <title>Genomic investigation of the strawberry pathogen Phytophthora fragariae indicates pathogenicity is determined by transcriptional variation in three key races.</title>
        <authorList>
            <person name="Adams T.M."/>
            <person name="Armitage A.D."/>
            <person name="Sobczyk M.K."/>
            <person name="Bates H.J."/>
            <person name="Dunwell J.M."/>
            <person name="Nellist C.F."/>
            <person name="Harrison R.J."/>
        </authorList>
    </citation>
    <scope>NUCLEOTIDE SEQUENCE [LARGE SCALE GENOMIC DNA]</scope>
    <source>
        <strain evidence="2 3">ONT-3</strain>
    </source>
</reference>
<name>A0A6G0KG49_9STRA</name>
<feature type="chain" id="PRO_5026028561" evidence="1">
    <location>
        <begin position="26"/>
        <end position="64"/>
    </location>
</feature>
<dbReference type="AlphaFoldDB" id="A0A6G0KG49"/>
<dbReference type="Gene3D" id="3.40.50.1820">
    <property type="entry name" value="alpha/beta hydrolase"/>
    <property type="match status" value="1"/>
</dbReference>
<gene>
    <name evidence="2" type="ORF">PF010_g20098</name>
</gene>
<feature type="signal peptide" evidence="1">
    <location>
        <begin position="1"/>
        <end position="25"/>
    </location>
</feature>
<comment type="caution">
    <text evidence="2">The sequence shown here is derived from an EMBL/GenBank/DDBJ whole genome shotgun (WGS) entry which is preliminary data.</text>
</comment>
<protein>
    <submittedName>
        <fullName evidence="2">Uncharacterized protein</fullName>
    </submittedName>
</protein>
<dbReference type="Proteomes" id="UP000488956">
    <property type="component" value="Unassembled WGS sequence"/>
</dbReference>
<evidence type="ECO:0000313" key="3">
    <source>
        <dbReference type="Proteomes" id="UP000488956"/>
    </source>
</evidence>
<dbReference type="EMBL" id="QXFX01001682">
    <property type="protein sequence ID" value="KAE9086392.1"/>
    <property type="molecule type" value="Genomic_DNA"/>
</dbReference>